<keyword evidence="4" id="KW-1133">Transmembrane helix</keyword>
<evidence type="ECO:0000313" key="7">
    <source>
        <dbReference type="Proteomes" id="UP000008068"/>
    </source>
</evidence>
<keyword evidence="3" id="KW-0812">Transmembrane</keyword>
<dbReference type="Proteomes" id="UP000008068">
    <property type="component" value="Unassembled WGS sequence"/>
</dbReference>
<comment type="similarity">
    <text evidence="2">Belongs to the nematode receptor-like protein sre family.</text>
</comment>
<gene>
    <name evidence="6" type="ORF">CAEBREN_29890</name>
</gene>
<organism evidence="7">
    <name type="scientific">Caenorhabditis brenneri</name>
    <name type="common">Nematode worm</name>
    <dbReference type="NCBI Taxonomy" id="135651"/>
    <lineage>
        <taxon>Eukaryota</taxon>
        <taxon>Metazoa</taxon>
        <taxon>Ecdysozoa</taxon>
        <taxon>Nematoda</taxon>
        <taxon>Chromadorea</taxon>
        <taxon>Rhabditida</taxon>
        <taxon>Rhabditina</taxon>
        <taxon>Rhabditomorpha</taxon>
        <taxon>Rhabditoidea</taxon>
        <taxon>Rhabditidae</taxon>
        <taxon>Peloderinae</taxon>
        <taxon>Caenorhabditis</taxon>
    </lineage>
</organism>
<evidence type="ECO:0000256" key="5">
    <source>
        <dbReference type="ARBA" id="ARBA00023136"/>
    </source>
</evidence>
<dbReference type="InterPro" id="IPR053365">
    <property type="entry name" value="Nematode_rcpt-like"/>
</dbReference>
<dbReference type="InterPro" id="IPR004151">
    <property type="entry name" value="7TM_GPCR_serpentine_rcpt_Sre"/>
</dbReference>
<sequence length="94" mass="11252">MACGTGIILVLQKWIPQYLCHFVENGIFLNPLWICPVFMYSLPTWREEFQKAFPRRNKRKLGVIKVEQVEDVKKRIAMETDIYFNQLNTFWSPQ</sequence>
<dbReference type="Pfam" id="PF03125">
    <property type="entry name" value="Sre"/>
    <property type="match status" value="1"/>
</dbReference>
<protein>
    <submittedName>
        <fullName evidence="6">Uncharacterized protein</fullName>
    </submittedName>
</protein>
<dbReference type="HOGENOM" id="CLU_2388146_0_0_1"/>
<evidence type="ECO:0000256" key="1">
    <source>
        <dbReference type="ARBA" id="ARBA00004141"/>
    </source>
</evidence>
<dbReference type="PANTHER" id="PTHR47757">
    <property type="entry name" value="SERPENTINE RECEPTOR, CLASS E (EPSILON)-RELATED"/>
    <property type="match status" value="1"/>
</dbReference>
<dbReference type="InParanoid" id="G0MUU6"/>
<dbReference type="PANTHER" id="PTHR47757:SF1">
    <property type="entry name" value="SERPENTINE RECEPTOR, CLASS E (EPSILON)"/>
    <property type="match status" value="1"/>
</dbReference>
<comment type="subcellular location">
    <subcellularLocation>
        <location evidence="1">Membrane</location>
        <topology evidence="1">Multi-pass membrane protein</topology>
    </subcellularLocation>
</comment>
<dbReference type="EMBL" id="GL379813">
    <property type="protein sequence ID" value="EGT44481.1"/>
    <property type="molecule type" value="Genomic_DNA"/>
</dbReference>
<name>G0MUU6_CAEBE</name>
<dbReference type="GO" id="GO:0016020">
    <property type="term" value="C:membrane"/>
    <property type="evidence" value="ECO:0007669"/>
    <property type="project" value="UniProtKB-SubCell"/>
</dbReference>
<reference evidence="7" key="1">
    <citation type="submission" date="2011-07" db="EMBL/GenBank/DDBJ databases">
        <authorList>
            <consortium name="Caenorhabditis brenneri Sequencing and Analysis Consortium"/>
            <person name="Wilson R.K."/>
        </authorList>
    </citation>
    <scope>NUCLEOTIDE SEQUENCE [LARGE SCALE GENOMIC DNA]</scope>
    <source>
        <strain evidence="7">PB2801</strain>
    </source>
</reference>
<evidence type="ECO:0000313" key="6">
    <source>
        <dbReference type="EMBL" id="EGT44481.1"/>
    </source>
</evidence>
<keyword evidence="7" id="KW-1185">Reference proteome</keyword>
<evidence type="ECO:0000256" key="3">
    <source>
        <dbReference type="ARBA" id="ARBA00022692"/>
    </source>
</evidence>
<proteinExistence type="inferred from homology"/>
<evidence type="ECO:0000256" key="4">
    <source>
        <dbReference type="ARBA" id="ARBA00022989"/>
    </source>
</evidence>
<evidence type="ECO:0000256" key="2">
    <source>
        <dbReference type="ARBA" id="ARBA00006803"/>
    </source>
</evidence>
<keyword evidence="5" id="KW-0472">Membrane</keyword>
<dbReference type="GO" id="GO:0007606">
    <property type="term" value="P:sensory perception of chemical stimulus"/>
    <property type="evidence" value="ECO:0007669"/>
    <property type="project" value="InterPro"/>
</dbReference>
<dbReference type="eggNOG" id="ENOG502TJC9">
    <property type="taxonomic scope" value="Eukaryota"/>
</dbReference>
<accession>G0MUU6</accession>
<dbReference type="AlphaFoldDB" id="G0MUU6"/>